<dbReference type="EMBL" id="RBNJ01000372">
    <property type="protein sequence ID" value="RUS34675.1"/>
    <property type="molecule type" value="Genomic_DNA"/>
</dbReference>
<dbReference type="PANTHER" id="PTHR15715:SF37">
    <property type="entry name" value="LD47843P"/>
    <property type="match status" value="1"/>
</dbReference>
<feature type="domain" description="FHA" evidence="2">
    <location>
        <begin position="88"/>
        <end position="144"/>
    </location>
</feature>
<evidence type="ECO:0000313" key="4">
    <source>
        <dbReference type="Proteomes" id="UP000274822"/>
    </source>
</evidence>
<evidence type="ECO:0000313" key="3">
    <source>
        <dbReference type="EMBL" id="RUS34675.1"/>
    </source>
</evidence>
<comment type="caution">
    <text evidence="3">The sequence shown here is derived from an EMBL/GenBank/DDBJ whole genome shotgun (WGS) entry which is preliminary data.</text>
</comment>
<dbReference type="Proteomes" id="UP000274822">
    <property type="component" value="Unassembled WGS sequence"/>
</dbReference>
<protein>
    <submittedName>
        <fullName evidence="3">SMAD/FHA domain-containing protein</fullName>
    </submittedName>
</protein>
<feature type="compositionally biased region" description="Low complexity" evidence="1">
    <location>
        <begin position="250"/>
        <end position="261"/>
    </location>
</feature>
<feature type="region of interest" description="Disordered" evidence="1">
    <location>
        <begin position="232"/>
        <end position="262"/>
    </location>
</feature>
<dbReference type="AlphaFoldDB" id="A0A433QY64"/>
<organism evidence="3 4">
    <name type="scientific">Jimgerdemannia flammicorona</name>
    <dbReference type="NCBI Taxonomy" id="994334"/>
    <lineage>
        <taxon>Eukaryota</taxon>
        <taxon>Fungi</taxon>
        <taxon>Fungi incertae sedis</taxon>
        <taxon>Mucoromycota</taxon>
        <taxon>Mucoromycotina</taxon>
        <taxon>Endogonomycetes</taxon>
        <taxon>Endogonales</taxon>
        <taxon>Endogonaceae</taxon>
        <taxon>Jimgerdemannia</taxon>
    </lineage>
</organism>
<dbReference type="SUPFAM" id="SSF49879">
    <property type="entry name" value="SMAD/FHA domain"/>
    <property type="match status" value="1"/>
</dbReference>
<reference evidence="3 4" key="1">
    <citation type="journal article" date="2018" name="New Phytol.">
        <title>Phylogenomics of Endogonaceae and evolution of mycorrhizas within Mucoromycota.</title>
        <authorList>
            <person name="Chang Y."/>
            <person name="Desiro A."/>
            <person name="Na H."/>
            <person name="Sandor L."/>
            <person name="Lipzen A."/>
            <person name="Clum A."/>
            <person name="Barry K."/>
            <person name="Grigoriev I.V."/>
            <person name="Martin F.M."/>
            <person name="Stajich J.E."/>
            <person name="Smith M.E."/>
            <person name="Bonito G."/>
            <person name="Spatafora J.W."/>
        </authorList>
    </citation>
    <scope>NUCLEOTIDE SEQUENCE [LARGE SCALE GENOMIC DNA]</scope>
    <source>
        <strain evidence="3 4">AD002</strain>
    </source>
</reference>
<keyword evidence="4" id="KW-1185">Reference proteome</keyword>
<evidence type="ECO:0000259" key="2">
    <source>
        <dbReference type="PROSITE" id="PS50006"/>
    </source>
</evidence>
<dbReference type="SMART" id="SM00240">
    <property type="entry name" value="FHA"/>
    <property type="match status" value="1"/>
</dbReference>
<dbReference type="InterPro" id="IPR008984">
    <property type="entry name" value="SMAD_FHA_dom_sf"/>
</dbReference>
<name>A0A433QY64_9FUNG</name>
<feature type="compositionally biased region" description="Polar residues" evidence="1">
    <location>
        <begin position="1"/>
        <end position="28"/>
    </location>
</feature>
<dbReference type="PANTHER" id="PTHR15715">
    <property type="entry name" value="CENTROSOMAL PROTEIN OF 170 KDA"/>
    <property type="match status" value="1"/>
</dbReference>
<feature type="compositionally biased region" description="Polar residues" evidence="1">
    <location>
        <begin position="236"/>
        <end position="249"/>
    </location>
</feature>
<proteinExistence type="predicted"/>
<dbReference type="InterPro" id="IPR000253">
    <property type="entry name" value="FHA_dom"/>
</dbReference>
<sequence>MPETTTMTALATNPAPTNFDETQATTAGPDTAGSKIPTIKTRANNSATTKRSSARSVYAAYTTPALVLHPLNDTFAQKTLELYDKQRVKVGRQTSAKTLPGPTNGYFDSKVLSRTHAEVWSEKGKVFIKDVKSSNGTFLNGQRLSAECEESAPFELNQDDLLEFGIDIMNEDGSVLYHKVACKIGIVPASLDGVANGGIPGAAAMGKDFDFREKSESMQSFHNVHFQGSYRPFPQPTSGSLSKTASPGDSLSPTPSMSASSRANKNAVSVELLVAKLQSELQKSVELGSEIVTVRAMVGEMEHVLSDENLERSVSVDLRICIVGMVRG</sequence>
<dbReference type="InterPro" id="IPR051176">
    <property type="entry name" value="Cent_Immune-Sig_Mod"/>
</dbReference>
<dbReference type="GO" id="GO:0005737">
    <property type="term" value="C:cytoplasm"/>
    <property type="evidence" value="ECO:0007669"/>
    <property type="project" value="TreeGrafter"/>
</dbReference>
<feature type="region of interest" description="Disordered" evidence="1">
    <location>
        <begin position="1"/>
        <end position="37"/>
    </location>
</feature>
<dbReference type="Gene3D" id="2.60.200.20">
    <property type="match status" value="1"/>
</dbReference>
<dbReference type="Pfam" id="PF00498">
    <property type="entry name" value="FHA"/>
    <property type="match status" value="1"/>
</dbReference>
<dbReference type="PROSITE" id="PS50006">
    <property type="entry name" value="FHA_DOMAIN"/>
    <property type="match status" value="1"/>
</dbReference>
<accession>A0A433QY64</accession>
<evidence type="ECO:0000256" key="1">
    <source>
        <dbReference type="SAM" id="MobiDB-lite"/>
    </source>
</evidence>
<gene>
    <name evidence="3" type="ORF">BC938DRAFT_479195</name>
</gene>